<reference evidence="2 3" key="1">
    <citation type="submission" date="2022-04" db="EMBL/GenBank/DDBJ databases">
        <title>Diverse halophilic archaea isolated from saline environments.</title>
        <authorList>
            <person name="Cui H.-L."/>
        </authorList>
    </citation>
    <scope>NUCLEOTIDE SEQUENCE [LARGE SCALE GENOMIC DNA]</scope>
    <source>
        <strain evidence="2 3">XZYJT49</strain>
    </source>
</reference>
<protein>
    <submittedName>
        <fullName evidence="2">VOC family protein</fullName>
    </submittedName>
</protein>
<dbReference type="PROSITE" id="PS51819">
    <property type="entry name" value="VOC"/>
    <property type="match status" value="1"/>
</dbReference>
<name>A0A8U0HSD1_9EURY</name>
<dbReference type="Pfam" id="PF00903">
    <property type="entry name" value="Glyoxalase"/>
    <property type="match status" value="1"/>
</dbReference>
<dbReference type="AlphaFoldDB" id="A0A8U0HSD1"/>
<evidence type="ECO:0000313" key="3">
    <source>
        <dbReference type="Proteomes" id="UP000830729"/>
    </source>
</evidence>
<dbReference type="InterPro" id="IPR004360">
    <property type="entry name" value="Glyas_Fos-R_dOase_dom"/>
</dbReference>
<keyword evidence="3" id="KW-1185">Reference proteome</keyword>
<dbReference type="Proteomes" id="UP000830729">
    <property type="component" value="Chromosome"/>
</dbReference>
<evidence type="ECO:0000259" key="1">
    <source>
        <dbReference type="PROSITE" id="PS51819"/>
    </source>
</evidence>
<dbReference type="EMBL" id="CP096659">
    <property type="protein sequence ID" value="UPV73606.1"/>
    <property type="molecule type" value="Genomic_DNA"/>
</dbReference>
<accession>A0A8U0HSD1</accession>
<dbReference type="SUPFAM" id="SSF54593">
    <property type="entry name" value="Glyoxalase/Bleomycin resistance protein/Dihydroxybiphenyl dioxygenase"/>
    <property type="match status" value="1"/>
</dbReference>
<dbReference type="GeneID" id="72186292"/>
<proteinExistence type="predicted"/>
<feature type="domain" description="VOC" evidence="1">
    <location>
        <begin position="5"/>
        <end position="130"/>
    </location>
</feature>
<dbReference type="KEGG" id="halx:M0R89_13795"/>
<evidence type="ECO:0000313" key="2">
    <source>
        <dbReference type="EMBL" id="UPV73606.1"/>
    </source>
</evidence>
<dbReference type="RefSeq" id="WP_248649658.1">
    <property type="nucleotide sequence ID" value="NZ_CP096659.1"/>
</dbReference>
<dbReference type="InterPro" id="IPR037523">
    <property type="entry name" value="VOC_core"/>
</dbReference>
<gene>
    <name evidence="2" type="ORF">M0R89_13795</name>
</gene>
<dbReference type="InterPro" id="IPR029068">
    <property type="entry name" value="Glyas_Bleomycin-R_OHBP_Dase"/>
</dbReference>
<sequence length="131" mass="14985">MNVNWVDHLNLRIPEDGVDEFVALYRDALGFDTEHLDEYRAGETGFFYLRLTDESVFHVSPTDSFTPPDGDAFNHVALFVDEPRSTVRERLQESDAEIVEDVDSRLGATGRYPSVYFEDPFGYLVELKSSE</sequence>
<dbReference type="Gene3D" id="3.10.180.10">
    <property type="entry name" value="2,3-Dihydroxybiphenyl 1,2-Dioxygenase, domain 1"/>
    <property type="match status" value="1"/>
</dbReference>
<organism evidence="2 3">
    <name type="scientific">Halorussus limi</name>
    <dbReference type="NCBI Taxonomy" id="2938695"/>
    <lineage>
        <taxon>Archaea</taxon>
        <taxon>Methanobacteriati</taxon>
        <taxon>Methanobacteriota</taxon>
        <taxon>Stenosarchaea group</taxon>
        <taxon>Halobacteria</taxon>
        <taxon>Halobacteriales</taxon>
        <taxon>Haladaptataceae</taxon>
        <taxon>Halorussus</taxon>
    </lineage>
</organism>